<keyword evidence="4 9" id="KW-0240">DNA-directed RNA polymerase</keyword>
<sequence length="104" mass="11945">MAASPSIITRDSDKLAAKTGNLYESVSIISRRARQIASKTKEELNNKLAEFASGIDNLEEVFENREQIEISKFYERQPKPTSIAIEEFMEDKLYWRANDEDDAK</sequence>
<evidence type="ECO:0000256" key="8">
    <source>
        <dbReference type="ARBA" id="ARBA00048552"/>
    </source>
</evidence>
<dbReference type="GO" id="GO:0006351">
    <property type="term" value="P:DNA-templated transcription"/>
    <property type="evidence" value="ECO:0007669"/>
    <property type="project" value="InterPro"/>
</dbReference>
<evidence type="ECO:0000256" key="2">
    <source>
        <dbReference type="ARBA" id="ARBA00012418"/>
    </source>
</evidence>
<keyword evidence="5" id="KW-0804">Transcription</keyword>
<dbReference type="EC" id="2.7.7.6" evidence="2"/>
<comment type="caution">
    <text evidence="9">The sequence shown here is derived from an EMBL/GenBank/DDBJ whole genome shotgun (WGS) entry which is preliminary data.</text>
</comment>
<dbReference type="GO" id="GO:0003899">
    <property type="term" value="F:DNA-directed RNA polymerase activity"/>
    <property type="evidence" value="ECO:0007669"/>
    <property type="project" value="UniProtKB-EC"/>
</dbReference>
<protein>
    <recommendedName>
        <fullName evidence="3">DNA-directed RNA polymerase subunit omega</fullName>
        <ecNumber evidence="2">2.7.7.6</ecNumber>
    </recommendedName>
    <alternativeName>
        <fullName evidence="7">RNA polymerase omega subunit</fullName>
    </alternativeName>
    <alternativeName>
        <fullName evidence="6">Transcriptase subunit omega</fullName>
    </alternativeName>
</protein>
<dbReference type="GO" id="GO:0000428">
    <property type="term" value="C:DNA-directed RNA polymerase complex"/>
    <property type="evidence" value="ECO:0007669"/>
    <property type="project" value="UniProtKB-KW"/>
</dbReference>
<reference evidence="9 10" key="1">
    <citation type="submission" date="2020-08" db="EMBL/GenBank/DDBJ databases">
        <title>Genomic Encyclopedia of Type Strains, Phase IV (KMG-IV): sequencing the most valuable type-strain genomes for metagenomic binning, comparative biology and taxonomic classification.</title>
        <authorList>
            <person name="Goeker M."/>
        </authorList>
    </citation>
    <scope>NUCLEOTIDE SEQUENCE [LARGE SCALE GENOMIC DNA]</scope>
    <source>
        <strain evidence="9 10">DSM 17976</strain>
    </source>
</reference>
<dbReference type="SMART" id="SM01409">
    <property type="entry name" value="RNA_pol_Rpb6"/>
    <property type="match status" value="1"/>
</dbReference>
<evidence type="ECO:0000313" key="9">
    <source>
        <dbReference type="EMBL" id="MBB3839553.1"/>
    </source>
</evidence>
<proteinExistence type="inferred from homology"/>
<dbReference type="Pfam" id="PF01192">
    <property type="entry name" value="RNA_pol_Rpb6"/>
    <property type="match status" value="1"/>
</dbReference>
<comment type="similarity">
    <text evidence="1">Belongs to the RNA polymerase subunit omega family.</text>
</comment>
<dbReference type="SUPFAM" id="SSF63562">
    <property type="entry name" value="RPB6/omega subunit-like"/>
    <property type="match status" value="1"/>
</dbReference>
<evidence type="ECO:0000313" key="10">
    <source>
        <dbReference type="Proteomes" id="UP000541352"/>
    </source>
</evidence>
<accession>A0A7W5ZLG7</accession>
<comment type="catalytic activity">
    <reaction evidence="8">
        <text>RNA(n) + a ribonucleoside 5'-triphosphate = RNA(n+1) + diphosphate</text>
        <dbReference type="Rhea" id="RHEA:21248"/>
        <dbReference type="Rhea" id="RHEA-COMP:14527"/>
        <dbReference type="Rhea" id="RHEA-COMP:17342"/>
        <dbReference type="ChEBI" id="CHEBI:33019"/>
        <dbReference type="ChEBI" id="CHEBI:61557"/>
        <dbReference type="ChEBI" id="CHEBI:140395"/>
        <dbReference type="EC" id="2.7.7.6"/>
    </reaction>
</comment>
<dbReference type="Proteomes" id="UP000541352">
    <property type="component" value="Unassembled WGS sequence"/>
</dbReference>
<gene>
    <name evidence="9" type="ORF">FHS57_003562</name>
</gene>
<evidence type="ECO:0000256" key="4">
    <source>
        <dbReference type="ARBA" id="ARBA00022478"/>
    </source>
</evidence>
<dbReference type="RefSeq" id="WP_028524748.1">
    <property type="nucleotide sequence ID" value="NZ_JACIBY010000007.1"/>
</dbReference>
<evidence type="ECO:0000256" key="7">
    <source>
        <dbReference type="ARBA" id="ARBA00030998"/>
    </source>
</evidence>
<name>A0A7W5ZLG7_9BACT</name>
<evidence type="ECO:0000256" key="1">
    <source>
        <dbReference type="ARBA" id="ARBA00006711"/>
    </source>
</evidence>
<evidence type="ECO:0000256" key="5">
    <source>
        <dbReference type="ARBA" id="ARBA00023163"/>
    </source>
</evidence>
<organism evidence="9 10">
    <name type="scientific">Runella defluvii</name>
    <dbReference type="NCBI Taxonomy" id="370973"/>
    <lineage>
        <taxon>Bacteria</taxon>
        <taxon>Pseudomonadati</taxon>
        <taxon>Bacteroidota</taxon>
        <taxon>Cytophagia</taxon>
        <taxon>Cytophagales</taxon>
        <taxon>Spirosomataceae</taxon>
        <taxon>Runella</taxon>
    </lineage>
</organism>
<dbReference type="GO" id="GO:0003677">
    <property type="term" value="F:DNA binding"/>
    <property type="evidence" value="ECO:0007669"/>
    <property type="project" value="InterPro"/>
</dbReference>
<dbReference type="InterPro" id="IPR006110">
    <property type="entry name" value="Pol_omega/Rpo6/RPB6"/>
</dbReference>
<keyword evidence="10" id="KW-1185">Reference proteome</keyword>
<evidence type="ECO:0000256" key="6">
    <source>
        <dbReference type="ARBA" id="ARBA00029924"/>
    </source>
</evidence>
<dbReference type="InterPro" id="IPR036161">
    <property type="entry name" value="RPB6/omega-like_sf"/>
</dbReference>
<dbReference type="AlphaFoldDB" id="A0A7W5ZLG7"/>
<dbReference type="Gene3D" id="3.90.940.10">
    <property type="match status" value="1"/>
</dbReference>
<dbReference type="EMBL" id="JACIBY010000007">
    <property type="protein sequence ID" value="MBB3839553.1"/>
    <property type="molecule type" value="Genomic_DNA"/>
</dbReference>
<evidence type="ECO:0000256" key="3">
    <source>
        <dbReference type="ARBA" id="ARBA00013725"/>
    </source>
</evidence>